<accession>A0A401H9F5</accession>
<dbReference type="InterPro" id="IPR000073">
    <property type="entry name" value="AB_hydrolase_1"/>
</dbReference>
<gene>
    <name evidence="2" type="ORF">apy_07230</name>
</gene>
<evidence type="ECO:0000313" key="2">
    <source>
        <dbReference type="EMBL" id="GBF08998.1"/>
    </source>
</evidence>
<organism evidence="2 3">
    <name type="scientific">Aeropyrum pernix</name>
    <dbReference type="NCBI Taxonomy" id="56636"/>
    <lineage>
        <taxon>Archaea</taxon>
        <taxon>Thermoproteota</taxon>
        <taxon>Thermoprotei</taxon>
        <taxon>Desulfurococcales</taxon>
        <taxon>Desulfurococcaceae</taxon>
        <taxon>Aeropyrum</taxon>
    </lineage>
</organism>
<dbReference type="SUPFAM" id="SSF53474">
    <property type="entry name" value="alpha/beta-Hydrolases"/>
    <property type="match status" value="1"/>
</dbReference>
<feature type="domain" description="AB hydrolase-1" evidence="1">
    <location>
        <begin position="32"/>
        <end position="264"/>
    </location>
</feature>
<dbReference type="GO" id="GO:0016787">
    <property type="term" value="F:hydrolase activity"/>
    <property type="evidence" value="ECO:0007669"/>
    <property type="project" value="UniProtKB-KW"/>
</dbReference>
<dbReference type="PANTHER" id="PTHR43194">
    <property type="entry name" value="HYDROLASE ALPHA/BETA FOLD FAMILY"/>
    <property type="match status" value="1"/>
</dbReference>
<evidence type="ECO:0000313" key="3">
    <source>
        <dbReference type="Proteomes" id="UP000291213"/>
    </source>
</evidence>
<evidence type="ECO:0000259" key="1">
    <source>
        <dbReference type="Pfam" id="PF12697"/>
    </source>
</evidence>
<dbReference type="EMBL" id="BDMD01000038">
    <property type="protein sequence ID" value="GBF08998.1"/>
    <property type="molecule type" value="Genomic_DNA"/>
</dbReference>
<dbReference type="Pfam" id="PF12697">
    <property type="entry name" value="Abhydrolase_6"/>
    <property type="match status" value="1"/>
</dbReference>
<dbReference type="Gene3D" id="3.40.50.1820">
    <property type="entry name" value="alpha/beta hydrolase"/>
    <property type="match status" value="1"/>
</dbReference>
<dbReference type="PANTHER" id="PTHR43194:SF2">
    <property type="entry name" value="PEROXISOMAL MEMBRANE PROTEIN LPX1"/>
    <property type="match status" value="1"/>
</dbReference>
<proteinExistence type="predicted"/>
<protein>
    <submittedName>
        <fullName evidence="2">Putative hydrolase</fullName>
    </submittedName>
</protein>
<keyword evidence="2" id="KW-0378">Hydrolase</keyword>
<dbReference type="Proteomes" id="UP000291213">
    <property type="component" value="Unassembled WGS sequence"/>
</dbReference>
<dbReference type="InterPro" id="IPR029058">
    <property type="entry name" value="AB_hydrolase_fold"/>
</dbReference>
<reference evidence="2 3" key="1">
    <citation type="submission" date="2017-02" db="EMBL/GenBank/DDBJ databases">
        <title>isolation and characterization of a novel temperate virus Aeropyrum globular virus 1 infecting hyperthermophilic archaeon Aeropyrum.</title>
        <authorList>
            <person name="Yumiya M."/>
            <person name="Yoshida T."/>
            <person name="Sako Y."/>
        </authorList>
    </citation>
    <scope>NUCLEOTIDE SEQUENCE [LARGE SCALE GENOMIC DNA]</scope>
    <source>
        <strain evidence="2 3">YK1-12-2013</strain>
    </source>
</reference>
<dbReference type="InterPro" id="IPR050228">
    <property type="entry name" value="Carboxylesterase_BioH"/>
</dbReference>
<name>A0A401H9F5_AERPX</name>
<comment type="caution">
    <text evidence="2">The sequence shown here is derived from an EMBL/GenBank/DDBJ whole genome shotgun (WGS) entry which is preliminary data.</text>
</comment>
<dbReference type="RefSeq" id="WP_131160012.1">
    <property type="nucleotide sequence ID" value="NZ_BDMD01000038.1"/>
</dbReference>
<sequence length="279" mass="29749">MASEEPFRLETWDGGLISYITISPPRWGGDTILMLHGLGENSRVWLHIARLAAGLGPRIVLPDLRGHGDSRPGQGGVSLEAMAKDLEALVKREGQGRVHLMGFSLGGFVVLEAVDKDILEPGGGFESAILVGALHRPADPEGMRARARLARERGVEEAARAIAAAVYRGVNTNLAYQAALKLLQRIGPHVYASIVEELAGRDYTRAFQRLTAETPTTVVVGSRDPLAAGLLEEARRILGPRGRIVVIEGAGHLVHLEAASRLIEAVKTHLGSALGGQGL</sequence>
<dbReference type="AlphaFoldDB" id="A0A401H9F5"/>
<dbReference type="OrthoDB" id="7531at2157"/>